<organism evidence="5 6">
    <name type="scientific">Agromyces ramosus</name>
    <dbReference type="NCBI Taxonomy" id="33879"/>
    <lineage>
        <taxon>Bacteria</taxon>
        <taxon>Bacillati</taxon>
        <taxon>Actinomycetota</taxon>
        <taxon>Actinomycetes</taxon>
        <taxon>Micrococcales</taxon>
        <taxon>Microbacteriaceae</taxon>
        <taxon>Agromyces</taxon>
    </lineage>
</organism>
<name>A0A4V2F005_9MICO</name>
<dbReference type="Pfam" id="PF07992">
    <property type="entry name" value="Pyr_redox_2"/>
    <property type="match status" value="1"/>
</dbReference>
<gene>
    <name evidence="5" type="ORF">EV187_0739</name>
</gene>
<dbReference type="GO" id="GO:0004791">
    <property type="term" value="F:thioredoxin-disulfide reductase (NADPH) activity"/>
    <property type="evidence" value="ECO:0007669"/>
    <property type="project" value="UniProtKB-EC"/>
</dbReference>
<comment type="catalytic activity">
    <reaction evidence="3">
        <text>[thioredoxin]-dithiol + NADP(+) = [thioredoxin]-disulfide + NADPH + H(+)</text>
        <dbReference type="Rhea" id="RHEA:20345"/>
        <dbReference type="Rhea" id="RHEA-COMP:10698"/>
        <dbReference type="Rhea" id="RHEA-COMP:10700"/>
        <dbReference type="ChEBI" id="CHEBI:15378"/>
        <dbReference type="ChEBI" id="CHEBI:29950"/>
        <dbReference type="ChEBI" id="CHEBI:50058"/>
        <dbReference type="ChEBI" id="CHEBI:57783"/>
        <dbReference type="ChEBI" id="CHEBI:58349"/>
        <dbReference type="EC" id="1.8.1.9"/>
    </reaction>
</comment>
<dbReference type="Gene3D" id="3.50.50.60">
    <property type="entry name" value="FAD/NAD(P)-binding domain"/>
    <property type="match status" value="2"/>
</dbReference>
<dbReference type="PANTHER" id="PTHR48105">
    <property type="entry name" value="THIOREDOXIN REDUCTASE 1-RELATED-RELATED"/>
    <property type="match status" value="1"/>
</dbReference>
<evidence type="ECO:0000256" key="1">
    <source>
        <dbReference type="ARBA" id="ARBA00022630"/>
    </source>
</evidence>
<dbReference type="AlphaFoldDB" id="A0A4V2F005"/>
<dbReference type="InterPro" id="IPR050097">
    <property type="entry name" value="Ferredoxin-NADP_redctase_2"/>
</dbReference>
<dbReference type="PRINTS" id="PR00368">
    <property type="entry name" value="FADPNR"/>
</dbReference>
<comment type="caution">
    <text evidence="5">The sequence shown here is derived from an EMBL/GenBank/DDBJ whole genome shotgun (WGS) entry which is preliminary data.</text>
</comment>
<reference evidence="5 6" key="1">
    <citation type="submission" date="2019-02" db="EMBL/GenBank/DDBJ databases">
        <title>Genomic Encyclopedia of Type Strains, Phase IV (KMG-IV): sequencing the most valuable type-strain genomes for metagenomic binning, comparative biology and taxonomic classification.</title>
        <authorList>
            <person name="Goeker M."/>
        </authorList>
    </citation>
    <scope>NUCLEOTIDE SEQUENCE [LARGE SCALE GENOMIC DNA]</scope>
    <source>
        <strain evidence="5 6">DSM 43045</strain>
    </source>
</reference>
<evidence type="ECO:0000256" key="3">
    <source>
        <dbReference type="ARBA" id="ARBA00048132"/>
    </source>
</evidence>
<keyword evidence="6" id="KW-1185">Reference proteome</keyword>
<protein>
    <submittedName>
        <fullName evidence="5">Thioredoxin reductase</fullName>
    </submittedName>
</protein>
<evidence type="ECO:0000313" key="5">
    <source>
        <dbReference type="EMBL" id="RZS68310.1"/>
    </source>
</evidence>
<dbReference type="Proteomes" id="UP000293289">
    <property type="component" value="Unassembled WGS sequence"/>
</dbReference>
<sequence>MNRMGNGRELTDVVVVGGGPAGLSAALSLGRARRRVVVVDAGEPRNMTAPHMHGVLGHDGLSPLRLLELGRKEVAGYGVRLIHGEVTAARADGAVVEVETANETIRARRLLVATGLADDLPDIPGLREQWGRGVVVCPYCDGWEHRDDVIGVVATSPRSVDQAQLLRQWSDRVVYFANATGEPAADEMDALVRRGIRFESGPVTGLRVDDDRVTGVEVGGRVIAVGVVFTGPTPRPRDALLRSLGATTTEGPLGPWVDIDEDGRTSVPGVWAVGNVVNARANVSVSLGLGSLVAGAVNADLVADDIAGAHGRKSPSGARSQFRHHART</sequence>
<proteinExistence type="predicted"/>
<dbReference type="SUPFAM" id="SSF51905">
    <property type="entry name" value="FAD/NAD(P)-binding domain"/>
    <property type="match status" value="1"/>
</dbReference>
<keyword evidence="1" id="KW-0285">Flavoprotein</keyword>
<evidence type="ECO:0000313" key="6">
    <source>
        <dbReference type="Proteomes" id="UP000293289"/>
    </source>
</evidence>
<dbReference type="InterPro" id="IPR036188">
    <property type="entry name" value="FAD/NAD-bd_sf"/>
</dbReference>
<keyword evidence="2" id="KW-0560">Oxidoreductase</keyword>
<accession>A0A4V2F005</accession>
<dbReference type="InterPro" id="IPR023753">
    <property type="entry name" value="FAD/NAD-binding_dom"/>
</dbReference>
<evidence type="ECO:0000256" key="2">
    <source>
        <dbReference type="ARBA" id="ARBA00023002"/>
    </source>
</evidence>
<feature type="domain" description="FAD/NAD(P)-binding" evidence="4">
    <location>
        <begin position="12"/>
        <end position="282"/>
    </location>
</feature>
<dbReference type="PRINTS" id="PR00469">
    <property type="entry name" value="PNDRDTASEII"/>
</dbReference>
<evidence type="ECO:0000259" key="4">
    <source>
        <dbReference type="Pfam" id="PF07992"/>
    </source>
</evidence>
<dbReference type="EMBL" id="SGWY01000001">
    <property type="protein sequence ID" value="RZS68310.1"/>
    <property type="molecule type" value="Genomic_DNA"/>
</dbReference>